<gene>
    <name evidence="2" type="ORF">ACFO5S_05610</name>
</gene>
<sequence>MEDIDIKKIRRILEYKKRQDLSDLLINSTSYLDVSSTYGSRSFSLISTFEIKSHPKIQTKIDQLSEADKNEIFDAVIKVYPIKNEEPEIREVTYFPDFDIENTELVETKELERISFDYIHDQIKKCNSKIAEKDFEGSITNARTLIESICLFILETKTKEKHEYDGNLLRLYKTVASLLNMSPANHENEFIKQILSGVFSIINGVSGLRNSYSDSHGNGPSKSSHKIDERHAVFTVNLAKIVSEYLFVSFEKSEEL</sequence>
<reference evidence="3" key="1">
    <citation type="journal article" date="2019" name="Int. J. Syst. Evol. Microbiol.">
        <title>The Global Catalogue of Microorganisms (GCM) 10K type strain sequencing project: providing services to taxonomists for standard genome sequencing and annotation.</title>
        <authorList>
            <consortium name="The Broad Institute Genomics Platform"/>
            <consortium name="The Broad Institute Genome Sequencing Center for Infectious Disease"/>
            <person name="Wu L."/>
            <person name="Ma J."/>
        </authorList>
    </citation>
    <scope>NUCLEOTIDE SEQUENCE [LARGE SCALE GENOMIC DNA]</scope>
    <source>
        <strain evidence="3">WYCCWR 13023</strain>
    </source>
</reference>
<comment type="caution">
    <text evidence="2">The sequence shown here is derived from an EMBL/GenBank/DDBJ whole genome shotgun (WGS) entry which is preliminary data.</text>
</comment>
<accession>A0ABV9PCX8</accession>
<evidence type="ECO:0000313" key="3">
    <source>
        <dbReference type="Proteomes" id="UP001595935"/>
    </source>
</evidence>
<proteinExistence type="predicted"/>
<dbReference type="RefSeq" id="WP_213255922.1">
    <property type="nucleotide sequence ID" value="NZ_JAGYWA010000002.1"/>
</dbReference>
<name>A0ABV9PCX8_9FLAO</name>
<dbReference type="Proteomes" id="UP001595935">
    <property type="component" value="Unassembled WGS sequence"/>
</dbReference>
<dbReference type="EMBL" id="JBHSGV010000002">
    <property type="protein sequence ID" value="MFC4746910.1"/>
    <property type="molecule type" value="Genomic_DNA"/>
</dbReference>
<protein>
    <submittedName>
        <fullName evidence="2">Abortive infection family protein</fullName>
    </submittedName>
</protein>
<evidence type="ECO:0000259" key="1">
    <source>
        <dbReference type="Pfam" id="PF14355"/>
    </source>
</evidence>
<feature type="domain" description="Abortive infection protein-like C-terminal" evidence="1">
    <location>
        <begin position="171"/>
        <end position="247"/>
    </location>
</feature>
<evidence type="ECO:0000313" key="2">
    <source>
        <dbReference type="EMBL" id="MFC4746910.1"/>
    </source>
</evidence>
<dbReference type="InterPro" id="IPR026001">
    <property type="entry name" value="Abi-like_C"/>
</dbReference>
<keyword evidence="3" id="KW-1185">Reference proteome</keyword>
<dbReference type="Pfam" id="PF14355">
    <property type="entry name" value="Abi_C"/>
    <property type="match status" value="1"/>
</dbReference>
<organism evidence="2 3">
    <name type="scientific">Flavobacterium branchiicola</name>
    <dbReference type="NCBI Taxonomy" id="1114875"/>
    <lineage>
        <taxon>Bacteria</taxon>
        <taxon>Pseudomonadati</taxon>
        <taxon>Bacteroidota</taxon>
        <taxon>Flavobacteriia</taxon>
        <taxon>Flavobacteriales</taxon>
        <taxon>Flavobacteriaceae</taxon>
        <taxon>Flavobacterium</taxon>
    </lineage>
</organism>